<keyword evidence="3" id="KW-1185">Reference proteome</keyword>
<sequence length="82" mass="9448">MKEEEEMMFERCGRFSDVVWEKKGLCIDCGGSGEVEVVVDNPTQLRRNPKYSEESMKEPQGANRQVQVSDDFTNLRRSDLMA</sequence>
<name>A0AAE1BH97_PETCI</name>
<protein>
    <submittedName>
        <fullName evidence="2">Uncharacterized protein</fullName>
    </submittedName>
</protein>
<accession>A0AAE1BH97</accession>
<evidence type="ECO:0000256" key="1">
    <source>
        <dbReference type="SAM" id="MobiDB-lite"/>
    </source>
</evidence>
<proteinExistence type="predicted"/>
<dbReference type="AlphaFoldDB" id="A0AAE1BH97"/>
<feature type="region of interest" description="Disordered" evidence="1">
    <location>
        <begin position="45"/>
        <end position="82"/>
    </location>
</feature>
<evidence type="ECO:0000313" key="3">
    <source>
        <dbReference type="Proteomes" id="UP001286313"/>
    </source>
</evidence>
<evidence type="ECO:0000313" key="2">
    <source>
        <dbReference type="EMBL" id="KAK3850127.1"/>
    </source>
</evidence>
<comment type="caution">
    <text evidence="2">The sequence shown here is derived from an EMBL/GenBank/DDBJ whole genome shotgun (WGS) entry which is preliminary data.</text>
</comment>
<reference evidence="2" key="1">
    <citation type="submission" date="2023-10" db="EMBL/GenBank/DDBJ databases">
        <title>Genome assemblies of two species of porcelain crab, Petrolisthes cinctipes and Petrolisthes manimaculis (Anomura: Porcellanidae).</title>
        <authorList>
            <person name="Angst P."/>
        </authorList>
    </citation>
    <scope>NUCLEOTIDE SEQUENCE</scope>
    <source>
        <strain evidence="2">PB745_01</strain>
        <tissue evidence="2">Gill</tissue>
    </source>
</reference>
<dbReference type="Proteomes" id="UP001286313">
    <property type="component" value="Unassembled WGS sequence"/>
</dbReference>
<gene>
    <name evidence="2" type="ORF">Pcinc_043147</name>
</gene>
<dbReference type="EMBL" id="JAWQEG010008529">
    <property type="protein sequence ID" value="KAK3850127.1"/>
    <property type="molecule type" value="Genomic_DNA"/>
</dbReference>
<feature type="compositionally biased region" description="Polar residues" evidence="1">
    <location>
        <begin position="62"/>
        <end position="72"/>
    </location>
</feature>
<organism evidence="2 3">
    <name type="scientific">Petrolisthes cinctipes</name>
    <name type="common">Flat porcelain crab</name>
    <dbReference type="NCBI Taxonomy" id="88211"/>
    <lineage>
        <taxon>Eukaryota</taxon>
        <taxon>Metazoa</taxon>
        <taxon>Ecdysozoa</taxon>
        <taxon>Arthropoda</taxon>
        <taxon>Crustacea</taxon>
        <taxon>Multicrustacea</taxon>
        <taxon>Malacostraca</taxon>
        <taxon>Eumalacostraca</taxon>
        <taxon>Eucarida</taxon>
        <taxon>Decapoda</taxon>
        <taxon>Pleocyemata</taxon>
        <taxon>Anomura</taxon>
        <taxon>Galatheoidea</taxon>
        <taxon>Porcellanidae</taxon>
        <taxon>Petrolisthes</taxon>
    </lineage>
</organism>
<feature type="compositionally biased region" description="Basic and acidic residues" evidence="1">
    <location>
        <begin position="73"/>
        <end position="82"/>
    </location>
</feature>